<dbReference type="InterPro" id="IPR036390">
    <property type="entry name" value="WH_DNA-bd_sf"/>
</dbReference>
<evidence type="ECO:0000313" key="7">
    <source>
        <dbReference type="Proteomes" id="UP000037982"/>
    </source>
</evidence>
<sequence>MMEIALYQVRTFLEVMRTGSLTKAGRNLGYSQSTVTAHIRALESQAGTALFQRLPHGVRPTPDGEIFHDYATRLFGLVNELSAALAGGREISGRVSVGASALTVDQELTRLILECRYRYPKLELDPVGMDSARIPEEIGASRLDMGLVISPPGRKFPARANLCSEDLRTVEVMAVAGRELSDFLDGDTTNPVGTYLEEGPIRTVRILRVDSGSDSSERLREVIGKRYGMDSEFLSVGSVRGALELMRNGPCIAMLPREMVAREIESGEVGILREVPGERHVVRMIWNDQAWLPPVLAATLELARRVAPPLPVPA</sequence>
<dbReference type="Gene3D" id="3.40.190.10">
    <property type="entry name" value="Periplasmic binding protein-like II"/>
    <property type="match status" value="1"/>
</dbReference>
<dbReference type="PANTHER" id="PTHR30126">
    <property type="entry name" value="HTH-TYPE TRANSCRIPTIONAL REGULATOR"/>
    <property type="match status" value="1"/>
</dbReference>
<evidence type="ECO:0000313" key="6">
    <source>
        <dbReference type="EMBL" id="KPC59921.1"/>
    </source>
</evidence>
<feature type="domain" description="HTH lysR-type" evidence="5">
    <location>
        <begin position="4"/>
        <end position="61"/>
    </location>
</feature>
<dbReference type="PANTHER" id="PTHR30126:SF40">
    <property type="entry name" value="HTH-TYPE TRANSCRIPTIONAL REGULATOR GLTR"/>
    <property type="match status" value="1"/>
</dbReference>
<evidence type="ECO:0000256" key="2">
    <source>
        <dbReference type="ARBA" id="ARBA00023015"/>
    </source>
</evidence>
<dbReference type="Pfam" id="PF00126">
    <property type="entry name" value="HTH_1"/>
    <property type="match status" value="1"/>
</dbReference>
<protein>
    <recommendedName>
        <fullName evidence="5">HTH lysR-type domain-containing protein</fullName>
    </recommendedName>
</protein>
<dbReference type="PATRIC" id="fig|66876.3.peg.7098"/>
<dbReference type="GO" id="GO:0003700">
    <property type="term" value="F:DNA-binding transcription factor activity"/>
    <property type="evidence" value="ECO:0007669"/>
    <property type="project" value="InterPro"/>
</dbReference>
<comment type="caution">
    <text evidence="6">The sequence shown here is derived from an EMBL/GenBank/DDBJ whole genome shotgun (WGS) entry which is preliminary data.</text>
</comment>
<dbReference type="InterPro" id="IPR036388">
    <property type="entry name" value="WH-like_DNA-bd_sf"/>
</dbReference>
<dbReference type="AlphaFoldDB" id="A0A0N0GW72"/>
<gene>
    <name evidence="6" type="ORF">ADL29_32205</name>
</gene>
<dbReference type="SUPFAM" id="SSF53850">
    <property type="entry name" value="Periplasmic binding protein-like II"/>
    <property type="match status" value="1"/>
</dbReference>
<accession>A0A0N0GW72</accession>
<evidence type="ECO:0000256" key="1">
    <source>
        <dbReference type="ARBA" id="ARBA00009437"/>
    </source>
</evidence>
<dbReference type="GO" id="GO:0000976">
    <property type="term" value="F:transcription cis-regulatory region binding"/>
    <property type="evidence" value="ECO:0007669"/>
    <property type="project" value="TreeGrafter"/>
</dbReference>
<proteinExistence type="inferred from homology"/>
<keyword evidence="2" id="KW-0805">Transcription regulation</keyword>
<dbReference type="InterPro" id="IPR005119">
    <property type="entry name" value="LysR_subst-bd"/>
</dbReference>
<dbReference type="PRINTS" id="PR00039">
    <property type="entry name" value="HTHLYSR"/>
</dbReference>
<keyword evidence="4" id="KW-0804">Transcription</keyword>
<organism evidence="6 7">
    <name type="scientific">Streptomyces chattanoogensis</name>
    <dbReference type="NCBI Taxonomy" id="66876"/>
    <lineage>
        <taxon>Bacteria</taxon>
        <taxon>Bacillati</taxon>
        <taxon>Actinomycetota</taxon>
        <taxon>Actinomycetes</taxon>
        <taxon>Kitasatosporales</taxon>
        <taxon>Streptomycetaceae</taxon>
        <taxon>Streptomyces</taxon>
    </lineage>
</organism>
<dbReference type="SUPFAM" id="SSF46785">
    <property type="entry name" value="Winged helix' DNA-binding domain"/>
    <property type="match status" value="1"/>
</dbReference>
<name>A0A0N0GW72_9ACTN</name>
<dbReference type="Gene3D" id="1.10.10.10">
    <property type="entry name" value="Winged helix-like DNA-binding domain superfamily/Winged helix DNA-binding domain"/>
    <property type="match status" value="1"/>
</dbReference>
<keyword evidence="3" id="KW-0238">DNA-binding</keyword>
<dbReference type="EMBL" id="LGKG01000170">
    <property type="protein sequence ID" value="KPC59921.1"/>
    <property type="molecule type" value="Genomic_DNA"/>
</dbReference>
<dbReference type="PROSITE" id="PS50931">
    <property type="entry name" value="HTH_LYSR"/>
    <property type="match status" value="1"/>
</dbReference>
<dbReference type="InterPro" id="IPR000847">
    <property type="entry name" value="LysR_HTH_N"/>
</dbReference>
<evidence type="ECO:0000256" key="3">
    <source>
        <dbReference type="ARBA" id="ARBA00023125"/>
    </source>
</evidence>
<comment type="similarity">
    <text evidence="1">Belongs to the LysR transcriptional regulatory family.</text>
</comment>
<keyword evidence="7" id="KW-1185">Reference proteome</keyword>
<reference evidence="7" key="1">
    <citation type="submission" date="2015-07" db="EMBL/GenBank/DDBJ databases">
        <authorList>
            <person name="Ju K.-S."/>
            <person name="Doroghazi J.R."/>
            <person name="Metcalf W.W."/>
        </authorList>
    </citation>
    <scope>NUCLEOTIDE SEQUENCE [LARGE SCALE GENOMIC DNA]</scope>
    <source>
        <strain evidence="7">NRRL ISP-5002</strain>
    </source>
</reference>
<evidence type="ECO:0000259" key="5">
    <source>
        <dbReference type="PROSITE" id="PS50931"/>
    </source>
</evidence>
<dbReference type="Pfam" id="PF03466">
    <property type="entry name" value="LysR_substrate"/>
    <property type="match status" value="1"/>
</dbReference>
<dbReference type="Proteomes" id="UP000037982">
    <property type="component" value="Unassembled WGS sequence"/>
</dbReference>
<evidence type="ECO:0000256" key="4">
    <source>
        <dbReference type="ARBA" id="ARBA00023163"/>
    </source>
</evidence>